<keyword evidence="7" id="KW-0653">Protein transport</keyword>
<organism evidence="12 13">
    <name type="scientific">Diaphorina citri</name>
    <name type="common">Asian citrus psyllid</name>
    <dbReference type="NCBI Taxonomy" id="121845"/>
    <lineage>
        <taxon>Eukaryota</taxon>
        <taxon>Metazoa</taxon>
        <taxon>Ecdysozoa</taxon>
        <taxon>Arthropoda</taxon>
        <taxon>Hexapoda</taxon>
        <taxon>Insecta</taxon>
        <taxon>Pterygota</taxon>
        <taxon>Neoptera</taxon>
        <taxon>Paraneoptera</taxon>
        <taxon>Hemiptera</taxon>
        <taxon>Sternorrhyncha</taxon>
        <taxon>Psylloidea</taxon>
        <taxon>Psyllidae</taxon>
        <taxon>Diaphorininae</taxon>
        <taxon>Diaphorina</taxon>
    </lineage>
</organism>
<dbReference type="RefSeq" id="XP_008470316.1">
    <property type="nucleotide sequence ID" value="XM_008472094.1"/>
</dbReference>
<dbReference type="PANTHER" id="PTHR11886">
    <property type="entry name" value="DYNEIN LIGHT CHAIN"/>
    <property type="match status" value="1"/>
</dbReference>
<keyword evidence="10" id="KW-0505">Motor protein</keyword>
<dbReference type="SMART" id="SM01375">
    <property type="entry name" value="Dynein_light"/>
    <property type="match status" value="1"/>
</dbReference>
<evidence type="ECO:0000313" key="12">
    <source>
        <dbReference type="Proteomes" id="UP000079169"/>
    </source>
</evidence>
<evidence type="ECO:0000256" key="7">
    <source>
        <dbReference type="ARBA" id="ARBA00022927"/>
    </source>
</evidence>
<reference evidence="13" key="1">
    <citation type="submission" date="2025-08" db="UniProtKB">
        <authorList>
            <consortium name="RefSeq"/>
        </authorList>
    </citation>
    <scope>IDENTIFICATION</scope>
</reference>
<dbReference type="OMA" id="CRIENEI"/>
<dbReference type="GO" id="GO:0005634">
    <property type="term" value="C:nucleus"/>
    <property type="evidence" value="ECO:0007669"/>
    <property type="project" value="UniProtKB-SubCell"/>
</dbReference>
<keyword evidence="4 10" id="KW-0963">Cytoplasm</keyword>
<protein>
    <recommendedName>
        <fullName evidence="10">Dynein light chain</fullName>
    </recommendedName>
</protein>
<evidence type="ECO:0000256" key="6">
    <source>
        <dbReference type="ARBA" id="ARBA00022816"/>
    </source>
</evidence>
<proteinExistence type="inferred from homology"/>
<evidence type="ECO:0000313" key="13">
    <source>
        <dbReference type="RefSeq" id="XP_008470316.1"/>
    </source>
</evidence>
<name>A0A1S3CY96_DIACI</name>
<comment type="subcellular location">
    <subcellularLocation>
        <location evidence="2 10">Cytoplasm</location>
        <location evidence="2 10">Cytoskeleton</location>
    </subcellularLocation>
    <subcellularLocation>
        <location evidence="1">Nucleus</location>
    </subcellularLocation>
</comment>
<evidence type="ECO:0000256" key="5">
    <source>
        <dbReference type="ARBA" id="ARBA00022701"/>
    </source>
</evidence>
<evidence type="ECO:0000256" key="4">
    <source>
        <dbReference type="ARBA" id="ARBA00022490"/>
    </source>
</evidence>
<dbReference type="GO" id="GO:0051028">
    <property type="term" value="P:mRNA transport"/>
    <property type="evidence" value="ECO:0007669"/>
    <property type="project" value="UniProtKB-KW"/>
</dbReference>
<dbReference type="InterPro" id="IPR037177">
    <property type="entry name" value="DLC_sf"/>
</dbReference>
<feature type="region of interest" description="Disordered" evidence="11">
    <location>
        <begin position="1"/>
        <end position="20"/>
    </location>
</feature>
<keyword evidence="5 10" id="KW-0493">Microtubule</keyword>
<evidence type="ECO:0000256" key="3">
    <source>
        <dbReference type="ARBA" id="ARBA00022448"/>
    </source>
</evidence>
<dbReference type="Pfam" id="PF01221">
    <property type="entry name" value="Dynein_light"/>
    <property type="match status" value="1"/>
</dbReference>
<dbReference type="GO" id="GO:0045505">
    <property type="term" value="F:dynein intermediate chain binding"/>
    <property type="evidence" value="ECO:0007669"/>
    <property type="project" value="TreeGrafter"/>
</dbReference>
<dbReference type="GO" id="GO:0007017">
    <property type="term" value="P:microtubule-based process"/>
    <property type="evidence" value="ECO:0007669"/>
    <property type="project" value="InterPro"/>
</dbReference>
<dbReference type="FunFam" id="3.30.740.10:FF:000005">
    <property type="entry name" value="Dynein light chain"/>
    <property type="match status" value="1"/>
</dbReference>
<dbReference type="SUPFAM" id="SSF54648">
    <property type="entry name" value="DLC"/>
    <property type="match status" value="1"/>
</dbReference>
<dbReference type="GO" id="GO:0005874">
    <property type="term" value="C:microtubule"/>
    <property type="evidence" value="ECO:0007669"/>
    <property type="project" value="UniProtKB-KW"/>
</dbReference>
<evidence type="ECO:0000256" key="1">
    <source>
        <dbReference type="ARBA" id="ARBA00004123"/>
    </source>
</evidence>
<evidence type="ECO:0000256" key="8">
    <source>
        <dbReference type="ARBA" id="ARBA00023212"/>
    </source>
</evidence>
<dbReference type="InterPro" id="IPR001372">
    <property type="entry name" value="Dynein_light_chain_typ-1/2"/>
</dbReference>
<dbReference type="PANTHER" id="PTHR11886:SF35">
    <property type="entry name" value="DYNEIN LIGHT CHAIN"/>
    <property type="match status" value="1"/>
</dbReference>
<keyword evidence="3" id="KW-0813">Transport</keyword>
<comment type="similarity">
    <text evidence="10">Belongs to the dynein light chain family.</text>
</comment>
<dbReference type="PaxDb" id="121845-A0A1S3CY96"/>
<dbReference type="GeneID" id="103507570"/>
<gene>
    <name evidence="13" type="primary">LOC103507570</name>
</gene>
<keyword evidence="6" id="KW-0509">mRNA transport</keyword>
<keyword evidence="12" id="KW-1185">Reference proteome</keyword>
<evidence type="ECO:0000256" key="2">
    <source>
        <dbReference type="ARBA" id="ARBA00004245"/>
    </source>
</evidence>
<dbReference type="Gene3D" id="3.30.740.10">
    <property type="entry name" value="Protein Inhibitor Of Neuronal Nitric Oxide Synthase"/>
    <property type="match status" value="1"/>
</dbReference>
<dbReference type="KEGG" id="dci:103507570"/>
<keyword evidence="10" id="KW-0243">Dynein</keyword>
<evidence type="ECO:0000256" key="9">
    <source>
        <dbReference type="ARBA" id="ARBA00023242"/>
    </source>
</evidence>
<dbReference type="Proteomes" id="UP000079169">
    <property type="component" value="Unplaced"/>
</dbReference>
<keyword evidence="9" id="KW-0539">Nucleus</keyword>
<sequence length="112" mass="12622">MGPKKGKGGAPPPPPEENYLKAENKVALIKETTMEKDMQETAVNAAKEGLEKYNIEREVAGHVKQHFDNTYGPYWQCTVGRNFGSYVSYDDFYTYFYLGKVAILLYKNGTNG</sequence>
<dbReference type="STRING" id="121845.A0A1S3CY96"/>
<dbReference type="GO" id="GO:0005868">
    <property type="term" value="C:cytoplasmic dynein complex"/>
    <property type="evidence" value="ECO:0007669"/>
    <property type="project" value="TreeGrafter"/>
</dbReference>
<evidence type="ECO:0000256" key="11">
    <source>
        <dbReference type="SAM" id="MobiDB-lite"/>
    </source>
</evidence>
<dbReference type="AlphaFoldDB" id="A0A1S3CY96"/>
<dbReference type="OrthoDB" id="10033309at2759"/>
<accession>A0A1S3CY96</accession>
<dbReference type="GO" id="GO:0015031">
    <property type="term" value="P:protein transport"/>
    <property type="evidence" value="ECO:0007669"/>
    <property type="project" value="UniProtKB-KW"/>
</dbReference>
<evidence type="ECO:0000256" key="10">
    <source>
        <dbReference type="RuleBase" id="RU365010"/>
    </source>
</evidence>
<keyword evidence="8 10" id="KW-0206">Cytoskeleton</keyword>